<reference evidence="2" key="3">
    <citation type="submission" date="2018-08" db="UniProtKB">
        <authorList>
            <consortium name="EnsemblPlants"/>
        </authorList>
    </citation>
    <scope>IDENTIFICATION</scope>
    <source>
        <strain evidence="2">cv. Bd21</strain>
    </source>
</reference>
<reference evidence="1 2" key="1">
    <citation type="journal article" date="2010" name="Nature">
        <title>Genome sequencing and analysis of the model grass Brachypodium distachyon.</title>
        <authorList>
            <consortium name="International Brachypodium Initiative"/>
        </authorList>
    </citation>
    <scope>NUCLEOTIDE SEQUENCE [LARGE SCALE GENOMIC DNA]</scope>
    <source>
        <strain evidence="1 2">Bd21</strain>
    </source>
</reference>
<gene>
    <name evidence="1" type="ORF">BRADI_1g56531v3</name>
</gene>
<reference evidence="1" key="2">
    <citation type="submission" date="2017-06" db="EMBL/GenBank/DDBJ databases">
        <title>WGS assembly of Brachypodium distachyon.</title>
        <authorList>
            <consortium name="The International Brachypodium Initiative"/>
            <person name="Lucas S."/>
            <person name="Harmon-Smith M."/>
            <person name="Lail K."/>
            <person name="Tice H."/>
            <person name="Grimwood J."/>
            <person name="Bruce D."/>
            <person name="Barry K."/>
            <person name="Shu S."/>
            <person name="Lindquist E."/>
            <person name="Wang M."/>
            <person name="Pitluck S."/>
            <person name="Vogel J.P."/>
            <person name="Garvin D.F."/>
            <person name="Mockler T.C."/>
            <person name="Schmutz J."/>
            <person name="Rokhsar D."/>
            <person name="Bevan M.W."/>
        </authorList>
    </citation>
    <scope>NUCLEOTIDE SEQUENCE</scope>
    <source>
        <strain evidence="1">Bd21</strain>
    </source>
</reference>
<dbReference type="EnsemblPlants" id="KQK20733">
    <property type="protein sequence ID" value="KQK20733"/>
    <property type="gene ID" value="BRADI_1g56531v3"/>
</dbReference>
<organism evidence="1">
    <name type="scientific">Brachypodium distachyon</name>
    <name type="common">Purple false brome</name>
    <name type="synonym">Trachynia distachya</name>
    <dbReference type="NCBI Taxonomy" id="15368"/>
    <lineage>
        <taxon>Eukaryota</taxon>
        <taxon>Viridiplantae</taxon>
        <taxon>Streptophyta</taxon>
        <taxon>Embryophyta</taxon>
        <taxon>Tracheophyta</taxon>
        <taxon>Spermatophyta</taxon>
        <taxon>Magnoliopsida</taxon>
        <taxon>Liliopsida</taxon>
        <taxon>Poales</taxon>
        <taxon>Poaceae</taxon>
        <taxon>BOP clade</taxon>
        <taxon>Pooideae</taxon>
        <taxon>Stipodae</taxon>
        <taxon>Brachypodieae</taxon>
        <taxon>Brachypodium</taxon>
    </lineage>
</organism>
<protein>
    <submittedName>
        <fullName evidence="1 2">Uncharacterized protein</fullName>
    </submittedName>
</protein>
<accession>A0A0Q3HDY6</accession>
<name>A0A0Q3HDY6_BRADI</name>
<proteinExistence type="predicted"/>
<evidence type="ECO:0000313" key="2">
    <source>
        <dbReference type="EnsemblPlants" id="KQK20733"/>
    </source>
</evidence>
<dbReference type="EMBL" id="CM000880">
    <property type="protein sequence ID" value="KQK20733.1"/>
    <property type="molecule type" value="Genomic_DNA"/>
</dbReference>
<dbReference type="InParanoid" id="A0A0Q3HDY6"/>
<dbReference type="Proteomes" id="UP000008810">
    <property type="component" value="Chromosome 1"/>
</dbReference>
<dbReference type="AlphaFoldDB" id="A0A0Q3HDY6"/>
<dbReference type="Gramene" id="KQK20733">
    <property type="protein sequence ID" value="KQK20733"/>
    <property type="gene ID" value="BRADI_1g56531v3"/>
</dbReference>
<evidence type="ECO:0000313" key="3">
    <source>
        <dbReference type="Proteomes" id="UP000008810"/>
    </source>
</evidence>
<evidence type="ECO:0000313" key="1">
    <source>
        <dbReference type="EMBL" id="KQK20733.1"/>
    </source>
</evidence>
<sequence>MLWNAVKFRPDGAPWDGGTPRPSLLRWIMFRSMDSECERRDTTSCSIPIYTFAHDRVEQMK</sequence>
<keyword evidence="3" id="KW-1185">Reference proteome</keyword>